<dbReference type="AlphaFoldDB" id="A0A3L7K0P2"/>
<dbReference type="InterPro" id="IPR027417">
    <property type="entry name" value="P-loop_NTPase"/>
</dbReference>
<gene>
    <name evidence="2" type="primary">mobB</name>
    <name evidence="2" type="ORF">D9X91_05965</name>
</gene>
<dbReference type="GO" id="GO:0006777">
    <property type="term" value="P:Mo-molybdopterin cofactor biosynthetic process"/>
    <property type="evidence" value="ECO:0007669"/>
    <property type="project" value="InterPro"/>
</dbReference>
<keyword evidence="3" id="KW-1185">Reference proteome</keyword>
<sequence>MGEYCPILQIVGYQNSGKTTLMQKLIVHAKEKGLSAASIKHHGHGSGLENSGSSKDSSLHFQAGALVSSVNGEGVLQLSARIEQWGLDDIIELYRFFLPDLIFIEGYKNASYPKVVLIRNDGDFHLLKTLKNIMCIISEVPISEDDISFAPIFSRKEEKKFFEYIWREITK</sequence>
<accession>A0A3L7K0P2</accession>
<dbReference type="Proteomes" id="UP000276770">
    <property type="component" value="Unassembled WGS sequence"/>
</dbReference>
<dbReference type="InterPro" id="IPR004435">
    <property type="entry name" value="MobB_dom"/>
</dbReference>
<evidence type="ECO:0000313" key="3">
    <source>
        <dbReference type="Proteomes" id="UP000276770"/>
    </source>
</evidence>
<evidence type="ECO:0000313" key="2">
    <source>
        <dbReference type="EMBL" id="RLQ96647.1"/>
    </source>
</evidence>
<dbReference type="OrthoDB" id="9786803at2"/>
<dbReference type="InterPro" id="IPR052539">
    <property type="entry name" value="MGD_biosynthesis_adapter"/>
</dbReference>
<proteinExistence type="predicted"/>
<dbReference type="EMBL" id="RCVZ01000003">
    <property type="protein sequence ID" value="RLQ96647.1"/>
    <property type="molecule type" value="Genomic_DNA"/>
</dbReference>
<dbReference type="Pfam" id="PF03205">
    <property type="entry name" value="MobB"/>
    <property type="match status" value="1"/>
</dbReference>
<reference evidence="2 3" key="1">
    <citation type="submission" date="2018-10" db="EMBL/GenBank/DDBJ databases">
        <title>Falsibacillus sp. genome draft.</title>
        <authorList>
            <person name="Shi S."/>
        </authorList>
    </citation>
    <scope>NUCLEOTIDE SEQUENCE [LARGE SCALE GENOMIC DNA]</scope>
    <source>
        <strain evidence="2 3">GY 10110</strain>
    </source>
</reference>
<dbReference type="Gene3D" id="3.40.50.300">
    <property type="entry name" value="P-loop containing nucleotide triphosphate hydrolases"/>
    <property type="match status" value="1"/>
</dbReference>
<name>A0A3L7K0P2_9BACI</name>
<dbReference type="PANTHER" id="PTHR40072">
    <property type="entry name" value="MOLYBDOPTERIN-GUANINE DINUCLEOTIDE BIOSYNTHESIS ADAPTER PROTEIN-RELATED"/>
    <property type="match status" value="1"/>
</dbReference>
<protein>
    <submittedName>
        <fullName evidence="2">Molybdopterin-guanine dinucleotide biosynthesis protein B</fullName>
    </submittedName>
</protein>
<feature type="domain" description="Molybdopterin-guanine dinucleotide biosynthesis protein B (MobB)" evidence="1">
    <location>
        <begin position="7"/>
        <end position="138"/>
    </location>
</feature>
<evidence type="ECO:0000259" key="1">
    <source>
        <dbReference type="Pfam" id="PF03205"/>
    </source>
</evidence>
<comment type="caution">
    <text evidence="2">The sequence shown here is derived from an EMBL/GenBank/DDBJ whole genome shotgun (WGS) entry which is preliminary data.</text>
</comment>
<dbReference type="SUPFAM" id="SSF52540">
    <property type="entry name" value="P-loop containing nucleoside triphosphate hydrolases"/>
    <property type="match status" value="1"/>
</dbReference>
<dbReference type="RefSeq" id="WP_121679668.1">
    <property type="nucleotide sequence ID" value="NZ_RCVZ01000003.1"/>
</dbReference>
<dbReference type="PANTHER" id="PTHR40072:SF1">
    <property type="entry name" value="MOLYBDOPTERIN-GUANINE DINUCLEOTIDE BIOSYNTHESIS ADAPTER PROTEIN"/>
    <property type="match status" value="1"/>
</dbReference>
<organism evidence="2 3">
    <name type="scientific">Falsibacillus albus</name>
    <dbReference type="NCBI Taxonomy" id="2478915"/>
    <lineage>
        <taxon>Bacteria</taxon>
        <taxon>Bacillati</taxon>
        <taxon>Bacillota</taxon>
        <taxon>Bacilli</taxon>
        <taxon>Bacillales</taxon>
        <taxon>Bacillaceae</taxon>
        <taxon>Falsibacillus</taxon>
    </lineage>
</organism>
<dbReference type="GO" id="GO:0005525">
    <property type="term" value="F:GTP binding"/>
    <property type="evidence" value="ECO:0007669"/>
    <property type="project" value="InterPro"/>
</dbReference>
<dbReference type="NCBIfam" id="TIGR00176">
    <property type="entry name" value="mobB"/>
    <property type="match status" value="1"/>
</dbReference>
<dbReference type="CDD" id="cd03116">
    <property type="entry name" value="MobB"/>
    <property type="match status" value="1"/>
</dbReference>